<evidence type="ECO:0000313" key="1">
    <source>
        <dbReference type="EMBL" id="NIE49748.1"/>
    </source>
</evidence>
<proteinExistence type="predicted"/>
<reference evidence="1" key="1">
    <citation type="submission" date="2020-03" db="EMBL/GenBank/DDBJ databases">
        <title>A transcriptome and proteome of the tick Rhipicephalus microplus shaped by the genetic composition of its hosts and developmental stage.</title>
        <authorList>
            <person name="Garcia G.R."/>
            <person name="Ribeiro J.M.C."/>
            <person name="Maruyama S.R."/>
            <person name="Gardinasse L.G."/>
            <person name="Nelson K."/>
            <person name="Ferreira B.R."/>
            <person name="Andrade T.G."/>
            <person name="Santos I.K.F.M."/>
        </authorList>
    </citation>
    <scope>NUCLEOTIDE SEQUENCE</scope>
    <source>
        <strain evidence="1">NSGR</strain>
        <tissue evidence="1">Salivary glands</tissue>
    </source>
</reference>
<organism evidence="1">
    <name type="scientific">Rhipicephalus microplus</name>
    <name type="common">Cattle tick</name>
    <name type="synonym">Boophilus microplus</name>
    <dbReference type="NCBI Taxonomy" id="6941"/>
    <lineage>
        <taxon>Eukaryota</taxon>
        <taxon>Metazoa</taxon>
        <taxon>Ecdysozoa</taxon>
        <taxon>Arthropoda</taxon>
        <taxon>Chelicerata</taxon>
        <taxon>Arachnida</taxon>
        <taxon>Acari</taxon>
        <taxon>Parasitiformes</taxon>
        <taxon>Ixodida</taxon>
        <taxon>Ixodoidea</taxon>
        <taxon>Ixodidae</taxon>
        <taxon>Rhipicephalinae</taxon>
        <taxon>Rhipicephalus</taxon>
        <taxon>Boophilus</taxon>
    </lineage>
</organism>
<protein>
    <submittedName>
        <fullName evidence="1">Uncharacterized protein</fullName>
    </submittedName>
</protein>
<sequence>MHTHVVLNFYWHFGACTRIQTLPSRKDYSQVTARVGKKAKEPLGQSETQLMLQSPEKLCIESGHISTLECHKCVSCACFGAHTQTLPTWPDSCRLRKGKKLGWCKIGHMRATRNATRDCKEVSELRKLL</sequence>
<accession>A0A6G5AGN4</accession>
<name>A0A6G5AGN4_RHIMP</name>
<dbReference type="EMBL" id="GIKN01007475">
    <property type="protein sequence ID" value="NIE49748.1"/>
    <property type="molecule type" value="Transcribed_RNA"/>
</dbReference>
<dbReference type="AlphaFoldDB" id="A0A6G5AGN4"/>